<keyword evidence="4" id="KW-1185">Reference proteome</keyword>
<reference evidence="3 4" key="1">
    <citation type="submission" date="2021-02" db="EMBL/GenBank/DDBJ databases">
        <title>Taxonomically Unique Crown Gall-Associated Xanthomonas Stains Have Deficiency in Virulence Repertories.</title>
        <authorList>
            <person name="Mafakheri H."/>
            <person name="Taghavi S.M."/>
            <person name="Dimkic I."/>
            <person name="Nemanja K."/>
            <person name="Osdaghi E."/>
        </authorList>
    </citation>
    <scope>NUCLEOTIDE SEQUENCE [LARGE SCALE GENOMIC DNA]</scope>
    <source>
        <strain evidence="3 4">FX4</strain>
    </source>
</reference>
<feature type="chain" id="PRO_5045835094" description="Lipoprotein" evidence="2">
    <location>
        <begin position="25"/>
        <end position="184"/>
    </location>
</feature>
<feature type="signal peptide" evidence="2">
    <location>
        <begin position="1"/>
        <end position="24"/>
    </location>
</feature>
<dbReference type="PROSITE" id="PS51257">
    <property type="entry name" value="PROKAR_LIPOPROTEIN"/>
    <property type="match status" value="1"/>
</dbReference>
<proteinExistence type="predicted"/>
<feature type="compositionally biased region" description="Low complexity" evidence="1">
    <location>
        <begin position="136"/>
        <end position="152"/>
    </location>
</feature>
<dbReference type="EMBL" id="JAFIWB010000024">
    <property type="protein sequence ID" value="MBN6103995.1"/>
    <property type="molecule type" value="Genomic_DNA"/>
</dbReference>
<feature type="compositionally biased region" description="Basic and acidic residues" evidence="1">
    <location>
        <begin position="119"/>
        <end position="130"/>
    </location>
</feature>
<evidence type="ECO:0000256" key="1">
    <source>
        <dbReference type="SAM" id="MobiDB-lite"/>
    </source>
</evidence>
<sequence>MNMRLILAAGLLATLSGCATYDYADSGGGYYRGAPSVEYRYPDGYSDGYYAPYGAVPYGYGAGYYGYGYYGYGGPYYYRDYYGPPRHRPPPRPRPDDNGRPPDRPPPVIGGGGGRVKSPWRDLDRLRRPDAANAGPRPQAMQPRPQSMQPRPASAPRPAAQPRPAAPRPGNLGRSNGTKRTLEP</sequence>
<feature type="region of interest" description="Disordered" evidence="1">
    <location>
        <begin position="84"/>
        <end position="184"/>
    </location>
</feature>
<feature type="compositionally biased region" description="Pro residues" evidence="1">
    <location>
        <begin position="153"/>
        <end position="167"/>
    </location>
</feature>
<evidence type="ECO:0008006" key="5">
    <source>
        <dbReference type="Google" id="ProtNLM"/>
    </source>
</evidence>
<evidence type="ECO:0000256" key="2">
    <source>
        <dbReference type="SAM" id="SignalP"/>
    </source>
</evidence>
<name>A0ABS3B6P5_9XANT</name>
<evidence type="ECO:0000313" key="3">
    <source>
        <dbReference type="EMBL" id="MBN6103995.1"/>
    </source>
</evidence>
<feature type="compositionally biased region" description="Basic and acidic residues" evidence="1">
    <location>
        <begin position="93"/>
        <end position="103"/>
    </location>
</feature>
<organism evidence="3 4">
    <name type="scientific">Xanthomonas bonasiae</name>
    <dbReference type="NCBI Taxonomy" id="2810351"/>
    <lineage>
        <taxon>Bacteria</taxon>
        <taxon>Pseudomonadati</taxon>
        <taxon>Pseudomonadota</taxon>
        <taxon>Gammaproteobacteria</taxon>
        <taxon>Lysobacterales</taxon>
        <taxon>Lysobacteraceae</taxon>
        <taxon>Xanthomonas</taxon>
    </lineage>
</organism>
<dbReference type="RefSeq" id="WP_179570929.1">
    <property type="nucleotide sequence ID" value="NZ_JACSQX010000008.1"/>
</dbReference>
<protein>
    <recommendedName>
        <fullName evidence="5">Lipoprotein</fullName>
    </recommendedName>
</protein>
<evidence type="ECO:0000313" key="4">
    <source>
        <dbReference type="Proteomes" id="UP000695802"/>
    </source>
</evidence>
<feature type="compositionally biased region" description="Polar residues" evidence="1">
    <location>
        <begin position="173"/>
        <end position="184"/>
    </location>
</feature>
<accession>A0ABS3B6P5</accession>
<gene>
    <name evidence="3" type="ORF">JR064_17650</name>
</gene>
<keyword evidence="2" id="KW-0732">Signal</keyword>
<comment type="caution">
    <text evidence="3">The sequence shown here is derived from an EMBL/GenBank/DDBJ whole genome shotgun (WGS) entry which is preliminary data.</text>
</comment>
<dbReference type="Proteomes" id="UP000695802">
    <property type="component" value="Unassembled WGS sequence"/>
</dbReference>